<sequence>IFSLIISTGLYLKILGSTNIPIDVEKNGYCKQYGEEWKNKIELNYCYHKYKIVEST</sequence>
<dbReference type="AlphaFoldDB" id="A0A0F9BX19"/>
<proteinExistence type="predicted"/>
<dbReference type="EMBL" id="LAZR01049720">
    <property type="protein sequence ID" value="KKK88976.1"/>
    <property type="molecule type" value="Genomic_DNA"/>
</dbReference>
<comment type="caution">
    <text evidence="1">The sequence shown here is derived from an EMBL/GenBank/DDBJ whole genome shotgun (WGS) entry which is preliminary data.</text>
</comment>
<protein>
    <submittedName>
        <fullName evidence="1">Uncharacterized protein</fullName>
    </submittedName>
</protein>
<reference evidence="1" key="1">
    <citation type="journal article" date="2015" name="Nature">
        <title>Complex archaea that bridge the gap between prokaryotes and eukaryotes.</title>
        <authorList>
            <person name="Spang A."/>
            <person name="Saw J.H."/>
            <person name="Jorgensen S.L."/>
            <person name="Zaremba-Niedzwiedzka K."/>
            <person name="Martijn J."/>
            <person name="Lind A.E."/>
            <person name="van Eijk R."/>
            <person name="Schleper C."/>
            <person name="Guy L."/>
            <person name="Ettema T.J."/>
        </authorList>
    </citation>
    <scope>NUCLEOTIDE SEQUENCE</scope>
</reference>
<feature type="non-terminal residue" evidence="1">
    <location>
        <position position="1"/>
    </location>
</feature>
<organism evidence="1">
    <name type="scientific">marine sediment metagenome</name>
    <dbReference type="NCBI Taxonomy" id="412755"/>
    <lineage>
        <taxon>unclassified sequences</taxon>
        <taxon>metagenomes</taxon>
        <taxon>ecological metagenomes</taxon>
    </lineage>
</organism>
<name>A0A0F9BX19_9ZZZZ</name>
<evidence type="ECO:0000313" key="1">
    <source>
        <dbReference type="EMBL" id="KKK88976.1"/>
    </source>
</evidence>
<gene>
    <name evidence="1" type="ORF">LCGC14_2737770</name>
</gene>
<accession>A0A0F9BX19</accession>